<gene>
    <name evidence="1" type="ORF">VP01_12943g1</name>
</gene>
<evidence type="ECO:0000313" key="1">
    <source>
        <dbReference type="EMBL" id="KNZ62259.1"/>
    </source>
</evidence>
<sequence>HFKTIQRLDGPAYKSNPQQGKPVYCHTLSILIKQSVEPNQKAMRLAELSSPIRNHPVTGGGMIM</sequence>
<name>A0A0L6VNI4_9BASI</name>
<keyword evidence="2" id="KW-1185">Reference proteome</keyword>
<reference evidence="1 2" key="1">
    <citation type="submission" date="2015-08" db="EMBL/GenBank/DDBJ databases">
        <title>Next Generation Sequencing and Analysis of the Genome of Puccinia sorghi L Schw, the Causal Agent of Maize Common Rust.</title>
        <authorList>
            <person name="Rochi L."/>
            <person name="Burguener G."/>
            <person name="Darino M."/>
            <person name="Turjanski A."/>
            <person name="Kreff E."/>
            <person name="Dieguez M.J."/>
            <person name="Sacco F."/>
        </authorList>
    </citation>
    <scope>NUCLEOTIDE SEQUENCE [LARGE SCALE GENOMIC DNA]</scope>
    <source>
        <strain evidence="1 2">RO10H11247</strain>
    </source>
</reference>
<comment type="caution">
    <text evidence="1">The sequence shown here is derived from an EMBL/GenBank/DDBJ whole genome shotgun (WGS) entry which is preliminary data.</text>
</comment>
<evidence type="ECO:0000313" key="2">
    <source>
        <dbReference type="Proteomes" id="UP000037035"/>
    </source>
</evidence>
<feature type="non-terminal residue" evidence="1">
    <location>
        <position position="1"/>
    </location>
</feature>
<accession>A0A0L6VNI4</accession>
<dbReference type="Proteomes" id="UP000037035">
    <property type="component" value="Unassembled WGS sequence"/>
</dbReference>
<dbReference type="EMBL" id="LAVV01003269">
    <property type="protein sequence ID" value="KNZ62259.1"/>
    <property type="molecule type" value="Genomic_DNA"/>
</dbReference>
<proteinExistence type="predicted"/>
<dbReference type="AlphaFoldDB" id="A0A0L6VNI4"/>
<organism evidence="1 2">
    <name type="scientific">Puccinia sorghi</name>
    <dbReference type="NCBI Taxonomy" id="27349"/>
    <lineage>
        <taxon>Eukaryota</taxon>
        <taxon>Fungi</taxon>
        <taxon>Dikarya</taxon>
        <taxon>Basidiomycota</taxon>
        <taxon>Pucciniomycotina</taxon>
        <taxon>Pucciniomycetes</taxon>
        <taxon>Pucciniales</taxon>
        <taxon>Pucciniaceae</taxon>
        <taxon>Puccinia</taxon>
    </lineage>
</organism>
<dbReference type="VEuPathDB" id="FungiDB:VP01_12943g1"/>
<protein>
    <submittedName>
        <fullName evidence="1">Uncharacterized protein</fullName>
    </submittedName>
</protein>